<dbReference type="InterPro" id="IPR000415">
    <property type="entry name" value="Nitroreductase-like"/>
</dbReference>
<keyword evidence="5" id="KW-0521">NADP</keyword>
<evidence type="ECO:0000256" key="5">
    <source>
        <dbReference type="ARBA" id="ARBA00022857"/>
    </source>
</evidence>
<dbReference type="KEGG" id="capn:CBG49_04485"/>
<keyword evidence="4" id="KW-0288">FMN</keyword>
<proteinExistence type="inferred from homology"/>
<dbReference type="RefSeq" id="WP_088593552.1">
    <property type="nucleotide sequence ID" value="NZ_CP022022.1"/>
</dbReference>
<evidence type="ECO:0000256" key="7">
    <source>
        <dbReference type="ARBA" id="ARBA00023027"/>
    </source>
</evidence>
<sequence length="170" mass="19431">MTQAQTLKHIITSRKSVYPPEYSDTPIPEEVLQEIISSANEAPNHKRTEPWRLKVHKGDEKVRLGEELVHLYKENVPAESFSEIKMNEIAKKVAKSYAIVTISVHFSGKVAEWEEIAATAMAVQNMYLTCTAHAVGCYWGTPGFMFQLKDFLQLEENERCYGLFFMGMKK</sequence>
<dbReference type="AlphaFoldDB" id="A0A1Z4BMC9"/>
<evidence type="ECO:0000313" key="10">
    <source>
        <dbReference type="Proteomes" id="UP000197007"/>
    </source>
</evidence>
<keyword evidence="7" id="KW-0520">NAD</keyword>
<keyword evidence="6" id="KW-0560">Oxidoreductase</keyword>
<dbReference type="InterPro" id="IPR029479">
    <property type="entry name" value="Nitroreductase"/>
</dbReference>
<dbReference type="PANTHER" id="PTHR43821:SF1">
    <property type="entry name" value="NAD(P)H NITROREDUCTASE YDJA-RELATED"/>
    <property type="match status" value="1"/>
</dbReference>
<dbReference type="Proteomes" id="UP000197007">
    <property type="component" value="Chromosome"/>
</dbReference>
<dbReference type="PANTHER" id="PTHR43821">
    <property type="entry name" value="NAD(P)H NITROREDUCTASE YDJA-RELATED"/>
    <property type="match status" value="1"/>
</dbReference>
<protein>
    <submittedName>
        <fullName evidence="9">Nitroreductase</fullName>
    </submittedName>
</protein>
<dbReference type="InterPro" id="IPR026021">
    <property type="entry name" value="YdjA-like"/>
</dbReference>
<dbReference type="SUPFAM" id="SSF55469">
    <property type="entry name" value="FMN-dependent nitroreductase-like"/>
    <property type="match status" value="1"/>
</dbReference>
<keyword evidence="3" id="KW-0285">Flavoprotein</keyword>
<feature type="domain" description="Nitroreductase" evidence="8">
    <location>
        <begin position="11"/>
        <end position="167"/>
    </location>
</feature>
<evidence type="ECO:0000256" key="2">
    <source>
        <dbReference type="ARBA" id="ARBA00007118"/>
    </source>
</evidence>
<comment type="similarity">
    <text evidence="2">Belongs to the nitroreductase family.</text>
</comment>
<evidence type="ECO:0000256" key="6">
    <source>
        <dbReference type="ARBA" id="ARBA00023002"/>
    </source>
</evidence>
<keyword evidence="10" id="KW-1185">Reference proteome</keyword>
<organism evidence="9 10">
    <name type="scientific">Capnocytophaga endodontalis</name>
    <dbReference type="NCBI Taxonomy" id="2708117"/>
    <lineage>
        <taxon>Bacteria</taxon>
        <taxon>Pseudomonadati</taxon>
        <taxon>Bacteroidota</taxon>
        <taxon>Flavobacteriia</taxon>
        <taxon>Flavobacteriales</taxon>
        <taxon>Flavobacteriaceae</taxon>
        <taxon>Capnocytophaga</taxon>
    </lineage>
</organism>
<dbReference type="GO" id="GO:0016491">
    <property type="term" value="F:oxidoreductase activity"/>
    <property type="evidence" value="ECO:0007669"/>
    <property type="project" value="UniProtKB-KW"/>
</dbReference>
<reference evidence="10" key="1">
    <citation type="submission" date="2017-06" db="EMBL/GenBank/DDBJ databases">
        <title>Complete genome sequence of Capnocytophaga sp. KCOM 1579 (=ChDC OS43) isolated from a human refractory periapical abscess lesion.</title>
        <authorList>
            <person name="Kook J.-K."/>
            <person name="Park S.-N."/>
            <person name="Lim Y.K."/>
            <person name="Roh H."/>
        </authorList>
    </citation>
    <scope>NUCLEOTIDE SEQUENCE [LARGE SCALE GENOMIC DNA]</scope>
    <source>
        <strain evidence="10">ChDC OS43</strain>
    </source>
</reference>
<evidence type="ECO:0000256" key="3">
    <source>
        <dbReference type="ARBA" id="ARBA00022630"/>
    </source>
</evidence>
<dbReference type="CDD" id="cd02135">
    <property type="entry name" value="YdjA-like"/>
    <property type="match status" value="1"/>
</dbReference>
<dbReference type="Pfam" id="PF00881">
    <property type="entry name" value="Nitroreductase"/>
    <property type="match status" value="1"/>
</dbReference>
<accession>A0A1Z4BMC9</accession>
<evidence type="ECO:0000256" key="1">
    <source>
        <dbReference type="ARBA" id="ARBA00001917"/>
    </source>
</evidence>
<name>A0A1Z4BMC9_9FLAO</name>
<evidence type="ECO:0000313" key="9">
    <source>
        <dbReference type="EMBL" id="ASF42393.1"/>
    </source>
</evidence>
<dbReference type="Gene3D" id="3.40.109.10">
    <property type="entry name" value="NADH Oxidase"/>
    <property type="match status" value="1"/>
</dbReference>
<comment type="cofactor">
    <cofactor evidence="1">
        <name>FMN</name>
        <dbReference type="ChEBI" id="CHEBI:58210"/>
    </cofactor>
</comment>
<evidence type="ECO:0000256" key="4">
    <source>
        <dbReference type="ARBA" id="ARBA00022643"/>
    </source>
</evidence>
<dbReference type="EMBL" id="CP022022">
    <property type="protein sequence ID" value="ASF42393.1"/>
    <property type="molecule type" value="Genomic_DNA"/>
</dbReference>
<gene>
    <name evidence="9" type="ORF">CBG49_04485</name>
</gene>
<evidence type="ECO:0000259" key="8">
    <source>
        <dbReference type="Pfam" id="PF00881"/>
    </source>
</evidence>
<dbReference type="InterPro" id="IPR052530">
    <property type="entry name" value="NAD(P)H_nitroreductase"/>
</dbReference>